<comment type="caution">
    <text evidence="2">The sequence shown here is derived from an EMBL/GenBank/DDBJ whole genome shotgun (WGS) entry which is preliminary data.</text>
</comment>
<name>A0AAD7WJ03_9TELE</name>
<dbReference type="EMBL" id="JAINUG010000088">
    <property type="protein sequence ID" value="KAJ8398786.1"/>
    <property type="molecule type" value="Genomic_DNA"/>
</dbReference>
<gene>
    <name evidence="2" type="ORF">AAFF_G00419830</name>
</gene>
<accession>A0AAD7WJ03</accession>
<dbReference type="PANTHER" id="PTHR35385:SF2">
    <property type="entry name" value="PROTEIN B, PUTATIVE-RELATED"/>
    <property type="match status" value="1"/>
</dbReference>
<feature type="region of interest" description="Disordered" evidence="1">
    <location>
        <begin position="76"/>
        <end position="97"/>
    </location>
</feature>
<sequence>MRILKDKMLDRTKVYNIPQLFDFLITRLTAYYGARLTDVAIGQWEGVQKSRYLVKDSNVKPEDIRKRMTSHVNFCKPSKNVRTQTGHRQPKHRHLAS</sequence>
<evidence type="ECO:0000256" key="1">
    <source>
        <dbReference type="SAM" id="MobiDB-lite"/>
    </source>
</evidence>
<dbReference type="AlphaFoldDB" id="A0AAD7WJ03"/>
<proteinExistence type="predicted"/>
<reference evidence="2" key="1">
    <citation type="journal article" date="2023" name="Science">
        <title>Genome structures resolve the early diversification of teleost fishes.</title>
        <authorList>
            <person name="Parey E."/>
            <person name="Louis A."/>
            <person name="Montfort J."/>
            <person name="Bouchez O."/>
            <person name="Roques C."/>
            <person name="Iampietro C."/>
            <person name="Lluch J."/>
            <person name="Castinel A."/>
            <person name="Donnadieu C."/>
            <person name="Desvignes T."/>
            <person name="Floi Bucao C."/>
            <person name="Jouanno E."/>
            <person name="Wen M."/>
            <person name="Mejri S."/>
            <person name="Dirks R."/>
            <person name="Jansen H."/>
            <person name="Henkel C."/>
            <person name="Chen W.J."/>
            <person name="Zahm M."/>
            <person name="Cabau C."/>
            <person name="Klopp C."/>
            <person name="Thompson A.W."/>
            <person name="Robinson-Rechavi M."/>
            <person name="Braasch I."/>
            <person name="Lecointre G."/>
            <person name="Bobe J."/>
            <person name="Postlethwait J.H."/>
            <person name="Berthelot C."/>
            <person name="Roest Crollius H."/>
            <person name="Guiguen Y."/>
        </authorList>
    </citation>
    <scope>NUCLEOTIDE SEQUENCE</scope>
    <source>
        <strain evidence="2">NC1722</strain>
    </source>
</reference>
<dbReference type="Proteomes" id="UP001221898">
    <property type="component" value="Unassembled WGS sequence"/>
</dbReference>
<keyword evidence="3" id="KW-1185">Reference proteome</keyword>
<evidence type="ECO:0000313" key="2">
    <source>
        <dbReference type="EMBL" id="KAJ8398786.1"/>
    </source>
</evidence>
<evidence type="ECO:0000313" key="3">
    <source>
        <dbReference type="Proteomes" id="UP001221898"/>
    </source>
</evidence>
<organism evidence="2 3">
    <name type="scientific">Aldrovandia affinis</name>
    <dbReference type="NCBI Taxonomy" id="143900"/>
    <lineage>
        <taxon>Eukaryota</taxon>
        <taxon>Metazoa</taxon>
        <taxon>Chordata</taxon>
        <taxon>Craniata</taxon>
        <taxon>Vertebrata</taxon>
        <taxon>Euteleostomi</taxon>
        <taxon>Actinopterygii</taxon>
        <taxon>Neopterygii</taxon>
        <taxon>Teleostei</taxon>
        <taxon>Notacanthiformes</taxon>
        <taxon>Halosauridae</taxon>
        <taxon>Aldrovandia</taxon>
    </lineage>
</organism>
<dbReference type="PANTHER" id="PTHR35385">
    <property type="entry name" value="PROTEIN B, PUTATIVE-RELATED-RELATED"/>
    <property type="match status" value="1"/>
</dbReference>
<feature type="compositionally biased region" description="Basic residues" evidence="1">
    <location>
        <begin position="88"/>
        <end position="97"/>
    </location>
</feature>
<protein>
    <submittedName>
        <fullName evidence="2">Uncharacterized protein</fullName>
    </submittedName>
</protein>